<sequence>MAESATGVEARPTKQALTRTRINRCAMQLTRDRGLDGWTMDELAAAAEVSRRTLFNYFGSKVDAVLGAAGSPTRREDPVALAAFATFVEGGPTGGLVADLAALARPILADEEFDPQNVAMRRTLLTCSNRLMEAVHQHFEQTADEIAALLLRRDPDLGEDRAHLLVRLLVGVFDSTMRVYLAADDPTDTDLVDLFVDQLHAAGELLGR</sequence>
<organism evidence="6 7">
    <name type="scientific">Nocardioides marinisabuli</name>
    <dbReference type="NCBI Taxonomy" id="419476"/>
    <lineage>
        <taxon>Bacteria</taxon>
        <taxon>Bacillati</taxon>
        <taxon>Actinomycetota</taxon>
        <taxon>Actinomycetes</taxon>
        <taxon>Propionibacteriales</taxon>
        <taxon>Nocardioidaceae</taxon>
        <taxon>Nocardioides</taxon>
    </lineage>
</organism>
<evidence type="ECO:0000256" key="4">
    <source>
        <dbReference type="PROSITE-ProRule" id="PRU00335"/>
    </source>
</evidence>
<keyword evidence="2 4" id="KW-0238">DNA-binding</keyword>
<evidence type="ECO:0000256" key="3">
    <source>
        <dbReference type="ARBA" id="ARBA00023163"/>
    </source>
</evidence>
<evidence type="ECO:0000256" key="2">
    <source>
        <dbReference type="ARBA" id="ARBA00023125"/>
    </source>
</evidence>
<proteinExistence type="predicted"/>
<evidence type="ECO:0000256" key="1">
    <source>
        <dbReference type="ARBA" id="ARBA00023015"/>
    </source>
</evidence>
<dbReference type="Pfam" id="PF00440">
    <property type="entry name" value="TetR_N"/>
    <property type="match status" value="1"/>
</dbReference>
<protein>
    <submittedName>
        <fullName evidence="6">AcrR family transcriptional regulator</fullName>
    </submittedName>
</protein>
<dbReference type="InterPro" id="IPR009057">
    <property type="entry name" value="Homeodomain-like_sf"/>
</dbReference>
<reference evidence="6 7" key="1">
    <citation type="submission" date="2020-07" db="EMBL/GenBank/DDBJ databases">
        <title>Sequencing the genomes of 1000 actinobacteria strains.</title>
        <authorList>
            <person name="Klenk H.-P."/>
        </authorList>
    </citation>
    <scope>NUCLEOTIDE SEQUENCE [LARGE SCALE GENOMIC DNA]</scope>
    <source>
        <strain evidence="6 7">DSM 18965</strain>
    </source>
</reference>
<keyword evidence="7" id="KW-1185">Reference proteome</keyword>
<dbReference type="PANTHER" id="PTHR30055">
    <property type="entry name" value="HTH-TYPE TRANSCRIPTIONAL REGULATOR RUTR"/>
    <property type="match status" value="1"/>
</dbReference>
<name>A0A7Y9EZX4_9ACTN</name>
<keyword evidence="1" id="KW-0805">Transcription regulation</keyword>
<dbReference type="Proteomes" id="UP000516957">
    <property type="component" value="Unassembled WGS sequence"/>
</dbReference>
<dbReference type="PANTHER" id="PTHR30055:SF238">
    <property type="entry name" value="MYCOFACTOCIN BIOSYNTHESIS TRANSCRIPTIONAL REGULATOR MFTR-RELATED"/>
    <property type="match status" value="1"/>
</dbReference>
<keyword evidence="3" id="KW-0804">Transcription</keyword>
<dbReference type="RefSeq" id="WP_179614887.1">
    <property type="nucleotide sequence ID" value="NZ_CP059163.1"/>
</dbReference>
<evidence type="ECO:0000259" key="5">
    <source>
        <dbReference type="PROSITE" id="PS50977"/>
    </source>
</evidence>
<dbReference type="AlphaFoldDB" id="A0A7Y9EZX4"/>
<comment type="caution">
    <text evidence="6">The sequence shown here is derived from an EMBL/GenBank/DDBJ whole genome shotgun (WGS) entry which is preliminary data.</text>
</comment>
<feature type="domain" description="HTH tetR-type" evidence="5">
    <location>
        <begin position="16"/>
        <end position="76"/>
    </location>
</feature>
<evidence type="ECO:0000313" key="6">
    <source>
        <dbReference type="EMBL" id="NYD57072.1"/>
    </source>
</evidence>
<dbReference type="GO" id="GO:0003700">
    <property type="term" value="F:DNA-binding transcription factor activity"/>
    <property type="evidence" value="ECO:0007669"/>
    <property type="project" value="TreeGrafter"/>
</dbReference>
<dbReference type="EMBL" id="JACCBE010000001">
    <property type="protein sequence ID" value="NYD57072.1"/>
    <property type="molecule type" value="Genomic_DNA"/>
</dbReference>
<dbReference type="InterPro" id="IPR001647">
    <property type="entry name" value="HTH_TetR"/>
</dbReference>
<dbReference type="SUPFAM" id="SSF46689">
    <property type="entry name" value="Homeodomain-like"/>
    <property type="match status" value="1"/>
</dbReference>
<accession>A0A7Y9EZX4</accession>
<dbReference type="GO" id="GO:0000976">
    <property type="term" value="F:transcription cis-regulatory region binding"/>
    <property type="evidence" value="ECO:0007669"/>
    <property type="project" value="TreeGrafter"/>
</dbReference>
<dbReference type="Gene3D" id="1.10.357.10">
    <property type="entry name" value="Tetracycline Repressor, domain 2"/>
    <property type="match status" value="1"/>
</dbReference>
<feature type="DNA-binding region" description="H-T-H motif" evidence="4">
    <location>
        <begin position="39"/>
        <end position="58"/>
    </location>
</feature>
<gene>
    <name evidence="6" type="ORF">BKA08_001310</name>
</gene>
<dbReference type="PROSITE" id="PS50977">
    <property type="entry name" value="HTH_TETR_2"/>
    <property type="match status" value="1"/>
</dbReference>
<evidence type="ECO:0000313" key="7">
    <source>
        <dbReference type="Proteomes" id="UP000516957"/>
    </source>
</evidence>
<dbReference type="InterPro" id="IPR050109">
    <property type="entry name" value="HTH-type_TetR-like_transc_reg"/>
</dbReference>